<dbReference type="STRING" id="631454.N177_3107"/>
<keyword evidence="4" id="KW-1185">Reference proteome</keyword>
<feature type="transmembrane region" description="Helical" evidence="2">
    <location>
        <begin position="156"/>
        <end position="179"/>
    </location>
</feature>
<dbReference type="OrthoDB" id="264250at2"/>
<keyword evidence="2" id="KW-1133">Transmembrane helix</keyword>
<proteinExistence type="predicted"/>
<evidence type="ECO:0000256" key="2">
    <source>
        <dbReference type="SAM" id="Phobius"/>
    </source>
</evidence>
<dbReference type="RefSeq" id="WP_023433226.1">
    <property type="nucleotide sequence ID" value="NZ_AWXZ01000039.1"/>
</dbReference>
<evidence type="ECO:0000256" key="1">
    <source>
        <dbReference type="SAM" id="MobiDB-lite"/>
    </source>
</evidence>
<feature type="transmembrane region" description="Helical" evidence="2">
    <location>
        <begin position="396"/>
        <end position="419"/>
    </location>
</feature>
<dbReference type="Proteomes" id="UP000017819">
    <property type="component" value="Unassembled WGS sequence"/>
</dbReference>
<keyword evidence="2" id="KW-0472">Membrane</keyword>
<name>V4RCC4_9HYPH</name>
<evidence type="ECO:0000313" key="4">
    <source>
        <dbReference type="Proteomes" id="UP000017819"/>
    </source>
</evidence>
<accession>V4RCC4</accession>
<protein>
    <submittedName>
        <fullName evidence="3">Uncharacterized protein</fullName>
    </submittedName>
</protein>
<dbReference type="eggNOG" id="ENOG502ZAGS">
    <property type="taxonomic scope" value="Bacteria"/>
</dbReference>
<feature type="transmembrane region" description="Helical" evidence="2">
    <location>
        <begin position="127"/>
        <end position="144"/>
    </location>
</feature>
<feature type="transmembrane region" description="Helical" evidence="2">
    <location>
        <begin position="212"/>
        <end position="231"/>
    </location>
</feature>
<dbReference type="PANTHER" id="PTHR37422">
    <property type="entry name" value="TEICHURONIC ACID BIOSYNTHESIS PROTEIN TUAE"/>
    <property type="match status" value="1"/>
</dbReference>
<evidence type="ECO:0000313" key="3">
    <source>
        <dbReference type="EMBL" id="ESR23039.1"/>
    </source>
</evidence>
<dbReference type="PANTHER" id="PTHR37422:SF13">
    <property type="entry name" value="LIPOPOLYSACCHARIDE BIOSYNTHESIS PROTEIN PA4999-RELATED"/>
    <property type="match status" value="1"/>
</dbReference>
<sequence>MTFARPAGGGGRRLRLGEGDVWPEGAAAAPATRAPRAPAAGRRWPPLPLTIFVVSLLLPWQISLGPLSLSPTRIVLLILVVPCVGIWLSGRAGRLRLTDVLLVLFWLWCSISLVAVHGLGFAIQPSGILFIETMGAYLVARCFIRDLDGFRAALRLLFLAIAALLPFAVLEAVTGRNILLEALGMLLPTYADAGEEARFGLRRAQTVFEHPILYGAFPGSILALVHLVLGHRRPVVVRWSRSLVVGAAAVVSLSSGPLLAVVIQVALMSWERILRAIALRWKLLIALLVLTYVPLELVSNRSVPELYISYFTFSQHTSWYRILIWQYGIASVLAHPLFGIGFHEWARASFMTSSIDAFWLVPAVRHGAPAALLLLGALASTFLLCRRPMESDALRAARLGFVIVMTSFFVVGCTVHFWATSYMFFTFLLGSGIWLFDARDGQGTSIVDEPRRERGGVAAPRPVTGRRRGGVAAAARESRRDPRLSSGRT</sequence>
<feature type="transmembrane region" description="Helical" evidence="2">
    <location>
        <begin position="243"/>
        <end position="267"/>
    </location>
</feature>
<comment type="caution">
    <text evidence="3">The sequence shown here is derived from an EMBL/GenBank/DDBJ whole genome shotgun (WGS) entry which is preliminary data.</text>
</comment>
<gene>
    <name evidence="3" type="ORF">N177_3107</name>
</gene>
<dbReference type="InterPro" id="IPR051533">
    <property type="entry name" value="WaaL-like"/>
</dbReference>
<feature type="transmembrane region" description="Helical" evidence="2">
    <location>
        <begin position="100"/>
        <end position="121"/>
    </location>
</feature>
<organism evidence="3 4">
    <name type="scientific">Lutibaculum baratangense AMV1</name>
    <dbReference type="NCBI Taxonomy" id="631454"/>
    <lineage>
        <taxon>Bacteria</taxon>
        <taxon>Pseudomonadati</taxon>
        <taxon>Pseudomonadota</taxon>
        <taxon>Alphaproteobacteria</taxon>
        <taxon>Hyphomicrobiales</taxon>
        <taxon>Tepidamorphaceae</taxon>
        <taxon>Lutibaculum</taxon>
    </lineage>
</organism>
<keyword evidence="2" id="KW-0812">Transmembrane</keyword>
<feature type="transmembrane region" description="Helical" evidence="2">
    <location>
        <begin position="319"/>
        <end position="343"/>
    </location>
</feature>
<dbReference type="AlphaFoldDB" id="V4RCC4"/>
<feature type="transmembrane region" description="Helical" evidence="2">
    <location>
        <begin position="44"/>
        <end position="62"/>
    </location>
</feature>
<feature type="transmembrane region" description="Helical" evidence="2">
    <location>
        <begin position="363"/>
        <end position="384"/>
    </location>
</feature>
<dbReference type="EMBL" id="AWXZ01000039">
    <property type="protein sequence ID" value="ESR23039.1"/>
    <property type="molecule type" value="Genomic_DNA"/>
</dbReference>
<feature type="transmembrane region" description="Helical" evidence="2">
    <location>
        <begin position="279"/>
        <end position="298"/>
    </location>
</feature>
<reference evidence="3 4" key="1">
    <citation type="journal article" date="2014" name="Genome Announc.">
        <title>Draft Genome Sequence of Lutibaculum baratangense Strain AMV1T, Isolated from a Mud Volcano in Andamans, India.</title>
        <authorList>
            <person name="Singh A."/>
            <person name="Sreenivas A."/>
            <person name="Sathyanarayana Reddy G."/>
            <person name="Pinnaka A.K."/>
            <person name="Shivaji S."/>
        </authorList>
    </citation>
    <scope>NUCLEOTIDE SEQUENCE [LARGE SCALE GENOMIC DNA]</scope>
    <source>
        <strain evidence="3 4">AMV1</strain>
    </source>
</reference>
<feature type="region of interest" description="Disordered" evidence="1">
    <location>
        <begin position="446"/>
        <end position="489"/>
    </location>
</feature>
<feature type="transmembrane region" description="Helical" evidence="2">
    <location>
        <begin position="68"/>
        <end position="88"/>
    </location>
</feature>